<dbReference type="AlphaFoldDB" id="A0A2P2KM47"/>
<accession>A0A2P2KM47</accession>
<proteinExistence type="predicted"/>
<protein>
    <submittedName>
        <fullName evidence="1">Uncharacterized protein</fullName>
    </submittedName>
</protein>
<sequence length="23" mass="2760">MKEMTMPMDKNNIWQLYGIFLVG</sequence>
<evidence type="ECO:0000313" key="1">
    <source>
        <dbReference type="EMBL" id="MBX06791.1"/>
    </source>
</evidence>
<organism evidence="1">
    <name type="scientific">Rhizophora mucronata</name>
    <name type="common">Asiatic mangrove</name>
    <dbReference type="NCBI Taxonomy" id="61149"/>
    <lineage>
        <taxon>Eukaryota</taxon>
        <taxon>Viridiplantae</taxon>
        <taxon>Streptophyta</taxon>
        <taxon>Embryophyta</taxon>
        <taxon>Tracheophyta</taxon>
        <taxon>Spermatophyta</taxon>
        <taxon>Magnoliopsida</taxon>
        <taxon>eudicotyledons</taxon>
        <taxon>Gunneridae</taxon>
        <taxon>Pentapetalae</taxon>
        <taxon>rosids</taxon>
        <taxon>fabids</taxon>
        <taxon>Malpighiales</taxon>
        <taxon>Rhizophoraceae</taxon>
        <taxon>Rhizophora</taxon>
    </lineage>
</organism>
<name>A0A2P2KM47_RHIMU</name>
<reference evidence="1" key="1">
    <citation type="submission" date="2018-02" db="EMBL/GenBank/DDBJ databases">
        <title>Rhizophora mucronata_Transcriptome.</title>
        <authorList>
            <person name="Meera S.P."/>
            <person name="Sreeshan A."/>
            <person name="Augustine A."/>
        </authorList>
    </citation>
    <scope>NUCLEOTIDE SEQUENCE</scope>
    <source>
        <tissue evidence="1">Leaf</tissue>
    </source>
</reference>
<dbReference type="EMBL" id="GGEC01026307">
    <property type="protein sequence ID" value="MBX06791.1"/>
    <property type="molecule type" value="Transcribed_RNA"/>
</dbReference>